<evidence type="ECO:0000256" key="1">
    <source>
        <dbReference type="SAM" id="MobiDB-lite"/>
    </source>
</evidence>
<accession>A0AAW1NUQ7</accession>
<feature type="compositionally biased region" description="Low complexity" evidence="1">
    <location>
        <begin position="1"/>
        <end position="14"/>
    </location>
</feature>
<reference evidence="2 3" key="1">
    <citation type="journal article" date="2024" name="Nat. Commun.">
        <title>Phylogenomics reveals the evolutionary origins of lichenization in chlorophyte algae.</title>
        <authorList>
            <person name="Puginier C."/>
            <person name="Libourel C."/>
            <person name="Otte J."/>
            <person name="Skaloud P."/>
            <person name="Haon M."/>
            <person name="Grisel S."/>
            <person name="Petersen M."/>
            <person name="Berrin J.G."/>
            <person name="Delaux P.M."/>
            <person name="Dal Grande F."/>
            <person name="Keller J."/>
        </authorList>
    </citation>
    <scope>NUCLEOTIDE SEQUENCE [LARGE SCALE GENOMIC DNA]</scope>
    <source>
        <strain evidence="2 3">SAG 2036</strain>
    </source>
</reference>
<feature type="compositionally biased region" description="Pro residues" evidence="1">
    <location>
        <begin position="65"/>
        <end position="74"/>
    </location>
</feature>
<keyword evidence="3" id="KW-1185">Reference proteome</keyword>
<feature type="compositionally biased region" description="Pro residues" evidence="1">
    <location>
        <begin position="15"/>
        <end position="28"/>
    </location>
</feature>
<organism evidence="2 3">
    <name type="scientific">Symbiochloris irregularis</name>
    <dbReference type="NCBI Taxonomy" id="706552"/>
    <lineage>
        <taxon>Eukaryota</taxon>
        <taxon>Viridiplantae</taxon>
        <taxon>Chlorophyta</taxon>
        <taxon>core chlorophytes</taxon>
        <taxon>Trebouxiophyceae</taxon>
        <taxon>Trebouxiales</taxon>
        <taxon>Trebouxiaceae</taxon>
        <taxon>Symbiochloris</taxon>
    </lineage>
</organism>
<sequence>MANSPVPAVSLSLPPAAPATPATPPSPPVLSSLPNTTVANAPVNTSQPSPPTPTDPLTLTLSNGAPPPPLPPAPRLDISTIARSPNASVNAYPPPLNLIPTLSLTAYLLSEWLCTHSTNFGPNHNSNGPST</sequence>
<comment type="caution">
    <text evidence="2">The sequence shown here is derived from an EMBL/GenBank/DDBJ whole genome shotgun (WGS) entry which is preliminary data.</text>
</comment>
<dbReference type="AlphaFoldDB" id="A0AAW1NUQ7"/>
<evidence type="ECO:0000313" key="2">
    <source>
        <dbReference type="EMBL" id="KAK9799436.1"/>
    </source>
</evidence>
<evidence type="ECO:0000313" key="3">
    <source>
        <dbReference type="Proteomes" id="UP001465755"/>
    </source>
</evidence>
<feature type="region of interest" description="Disordered" evidence="1">
    <location>
        <begin position="1"/>
        <end position="77"/>
    </location>
</feature>
<protein>
    <submittedName>
        <fullName evidence="2">Uncharacterized protein</fullName>
    </submittedName>
</protein>
<gene>
    <name evidence="2" type="ORF">WJX73_010205</name>
</gene>
<dbReference type="EMBL" id="JALJOQ010000089">
    <property type="protein sequence ID" value="KAK9799436.1"/>
    <property type="molecule type" value="Genomic_DNA"/>
</dbReference>
<dbReference type="Proteomes" id="UP001465755">
    <property type="component" value="Unassembled WGS sequence"/>
</dbReference>
<name>A0AAW1NUQ7_9CHLO</name>
<feature type="compositionally biased region" description="Polar residues" evidence="1">
    <location>
        <begin position="35"/>
        <end position="44"/>
    </location>
</feature>
<proteinExistence type="predicted"/>